<dbReference type="PANTHER" id="PTHR46706">
    <property type="entry name" value="PROTEIN QUA-1-RELATED"/>
    <property type="match status" value="1"/>
</dbReference>
<dbReference type="Pfam" id="PF01079">
    <property type="entry name" value="Hint"/>
    <property type="match status" value="1"/>
</dbReference>
<feature type="compositionally biased region" description="Basic and acidic residues" evidence="1">
    <location>
        <begin position="183"/>
        <end position="201"/>
    </location>
</feature>
<evidence type="ECO:0000313" key="5">
    <source>
        <dbReference type="Proteomes" id="UP000247409"/>
    </source>
</evidence>
<dbReference type="InterPro" id="IPR052140">
    <property type="entry name" value="Dev_Signal_Hedgehog-like"/>
</dbReference>
<feature type="region of interest" description="Disordered" evidence="1">
    <location>
        <begin position="183"/>
        <end position="207"/>
    </location>
</feature>
<dbReference type="PANTHER" id="PTHR46706:SF12">
    <property type="entry name" value="PROTEIN QUA-1-RELATED"/>
    <property type="match status" value="1"/>
</dbReference>
<evidence type="ECO:0000256" key="2">
    <source>
        <dbReference type="SAM" id="SignalP"/>
    </source>
</evidence>
<organism evidence="4 5">
    <name type="scientific">Gracilariopsis chorda</name>
    <dbReference type="NCBI Taxonomy" id="448386"/>
    <lineage>
        <taxon>Eukaryota</taxon>
        <taxon>Rhodophyta</taxon>
        <taxon>Florideophyceae</taxon>
        <taxon>Rhodymeniophycidae</taxon>
        <taxon>Gracilariales</taxon>
        <taxon>Gracilariaceae</taxon>
        <taxon>Gracilariopsis</taxon>
    </lineage>
</organism>
<dbReference type="GO" id="GO:0016539">
    <property type="term" value="P:intein-mediated protein splicing"/>
    <property type="evidence" value="ECO:0007669"/>
    <property type="project" value="InterPro"/>
</dbReference>
<dbReference type="EMBL" id="NBIV01000031">
    <property type="protein sequence ID" value="PXF46933.1"/>
    <property type="molecule type" value="Genomic_DNA"/>
</dbReference>
<feature type="signal peptide" evidence="2">
    <location>
        <begin position="1"/>
        <end position="26"/>
    </location>
</feature>
<dbReference type="InterPro" id="IPR036844">
    <property type="entry name" value="Hint_dom_sf"/>
</dbReference>
<dbReference type="InterPro" id="IPR003587">
    <property type="entry name" value="Hint_dom_N"/>
</dbReference>
<protein>
    <submittedName>
        <fullName evidence="4">Desert hedgehog protein B</fullName>
    </submittedName>
</protein>
<dbReference type="InterPro" id="IPR001767">
    <property type="entry name" value="Hedgehog_Hint"/>
</dbReference>
<dbReference type="InterPro" id="IPR006141">
    <property type="entry name" value="Intein_N"/>
</dbReference>
<evidence type="ECO:0000259" key="3">
    <source>
        <dbReference type="SMART" id="SM00306"/>
    </source>
</evidence>
<dbReference type="OrthoDB" id="4923at2759"/>
<dbReference type="STRING" id="448386.A0A2V3IXZ1"/>
<dbReference type="AlphaFoldDB" id="A0A2V3IXZ1"/>
<name>A0A2V3IXZ1_9FLOR</name>
<evidence type="ECO:0000256" key="1">
    <source>
        <dbReference type="SAM" id="MobiDB-lite"/>
    </source>
</evidence>
<dbReference type="PROSITE" id="PS50817">
    <property type="entry name" value="INTEIN_N_TER"/>
    <property type="match status" value="1"/>
</dbReference>
<dbReference type="SMART" id="SM00306">
    <property type="entry name" value="HintN"/>
    <property type="match status" value="1"/>
</dbReference>
<feature type="domain" description="Hint" evidence="3">
    <location>
        <begin position="205"/>
        <end position="299"/>
    </location>
</feature>
<proteinExistence type="predicted"/>
<reference evidence="4 5" key="1">
    <citation type="journal article" date="2018" name="Mol. Biol. Evol.">
        <title>Analysis of the draft genome of the red seaweed Gracilariopsis chorda provides insights into genome size evolution in Rhodophyta.</title>
        <authorList>
            <person name="Lee J."/>
            <person name="Yang E.C."/>
            <person name="Graf L."/>
            <person name="Yang J.H."/>
            <person name="Qiu H."/>
            <person name="Zel Zion U."/>
            <person name="Chan C.X."/>
            <person name="Stephens T.G."/>
            <person name="Weber A.P.M."/>
            <person name="Boo G.H."/>
            <person name="Boo S.M."/>
            <person name="Kim K.M."/>
            <person name="Shin Y."/>
            <person name="Jung M."/>
            <person name="Lee S.J."/>
            <person name="Yim H.S."/>
            <person name="Lee J.H."/>
            <person name="Bhattacharya D."/>
            <person name="Yoon H.S."/>
        </authorList>
    </citation>
    <scope>NUCLEOTIDE SEQUENCE [LARGE SCALE GENOMIC DNA]</scope>
    <source>
        <strain evidence="4 5">SKKU-2015</strain>
        <tissue evidence="4">Whole body</tissue>
    </source>
</reference>
<accession>A0A2V3IXZ1</accession>
<evidence type="ECO:0000313" key="4">
    <source>
        <dbReference type="EMBL" id="PXF46933.1"/>
    </source>
</evidence>
<keyword evidence="2" id="KW-0732">Signal</keyword>
<gene>
    <name evidence="4" type="ORF">BWQ96_03271</name>
</gene>
<dbReference type="Gene3D" id="2.170.16.10">
    <property type="entry name" value="Hedgehog/Intein (Hint) domain"/>
    <property type="match status" value="1"/>
</dbReference>
<dbReference type="CDD" id="cd00081">
    <property type="entry name" value="Hint"/>
    <property type="match status" value="1"/>
</dbReference>
<comment type="caution">
    <text evidence="4">The sequence shown here is derived from an EMBL/GenBank/DDBJ whole genome shotgun (WGS) entry which is preliminary data.</text>
</comment>
<sequence>MKLLGRKHGVQFTLVFLVVLFHVVKGADFSMATILQDYQLAAGRPSACPLTVSYEKVSGENRVIPAGSMKVEGVKCTGPGGKRVEPGTDILRMGLSLPSHVSHKDVFFFAGVESAPRVCGPWAFNASAISWFFTNMHDTTVKDEELGIKIHPGYIYVTYSHFSDFCMYQKKLHVPLELSNKQEQDQKEAYEEKEKNDHQGDKNTGSCFPNDAFVSTEDGRIVSMKELQVGDRVLSSPDGTYSDIFMFTHKDESVAATFVKISTRSGKTLLLSEGHYLFVDDKTKTAAAAVVGDTVTLASGTKDRIVDIQIVLAKGLHNPQTLDGNIVVNGILATTWTSAAPPVTASLLLTPVRGMYKLLPTSLFASVRSMVEIIVDSARPFVTTLKSRV</sequence>
<dbReference type="Proteomes" id="UP000247409">
    <property type="component" value="Unassembled WGS sequence"/>
</dbReference>
<dbReference type="GO" id="GO:0016540">
    <property type="term" value="P:protein autoprocessing"/>
    <property type="evidence" value="ECO:0007669"/>
    <property type="project" value="InterPro"/>
</dbReference>
<feature type="chain" id="PRO_5016032782" evidence="2">
    <location>
        <begin position="27"/>
        <end position="389"/>
    </location>
</feature>
<dbReference type="SUPFAM" id="SSF51294">
    <property type="entry name" value="Hedgehog/intein (Hint) domain"/>
    <property type="match status" value="1"/>
</dbReference>
<keyword evidence="5" id="KW-1185">Reference proteome</keyword>